<evidence type="ECO:0000313" key="3">
    <source>
        <dbReference type="EMBL" id="KAG7360277.1"/>
    </source>
</evidence>
<keyword evidence="3" id="KW-0808">Transferase</keyword>
<evidence type="ECO:0000313" key="4">
    <source>
        <dbReference type="Proteomes" id="UP000693970"/>
    </source>
</evidence>
<comment type="similarity">
    <text evidence="1">Belongs to the class-III pyridoxal-phosphate-dependent aminotransferase family.</text>
</comment>
<evidence type="ECO:0000256" key="1">
    <source>
        <dbReference type="ARBA" id="ARBA00008954"/>
    </source>
</evidence>
<feature type="compositionally biased region" description="Basic and acidic residues" evidence="2">
    <location>
        <begin position="96"/>
        <end position="116"/>
    </location>
</feature>
<dbReference type="InterPro" id="IPR049704">
    <property type="entry name" value="Aminotrans_3_PPA_site"/>
</dbReference>
<reference evidence="3" key="2">
    <citation type="submission" date="2021-04" db="EMBL/GenBank/DDBJ databases">
        <authorList>
            <person name="Podell S."/>
        </authorList>
    </citation>
    <scope>NUCLEOTIDE SEQUENCE</scope>
    <source>
        <strain evidence="3">Hildebrandi</strain>
    </source>
</reference>
<dbReference type="PANTHER" id="PTHR43094">
    <property type="entry name" value="AMINOTRANSFERASE"/>
    <property type="match status" value="1"/>
</dbReference>
<organism evidence="3 4">
    <name type="scientific">Nitzschia inconspicua</name>
    <dbReference type="NCBI Taxonomy" id="303405"/>
    <lineage>
        <taxon>Eukaryota</taxon>
        <taxon>Sar</taxon>
        <taxon>Stramenopiles</taxon>
        <taxon>Ochrophyta</taxon>
        <taxon>Bacillariophyta</taxon>
        <taxon>Bacillariophyceae</taxon>
        <taxon>Bacillariophycidae</taxon>
        <taxon>Bacillariales</taxon>
        <taxon>Bacillariaceae</taxon>
        <taxon>Nitzschia</taxon>
    </lineage>
</organism>
<feature type="region of interest" description="Disordered" evidence="2">
    <location>
        <begin position="96"/>
        <end position="121"/>
    </location>
</feature>
<dbReference type="InterPro" id="IPR005814">
    <property type="entry name" value="Aminotrans_3"/>
</dbReference>
<protein>
    <submittedName>
        <fullName evidence="3">Pyridoxal phosphate-dependent transferase</fullName>
    </submittedName>
</protein>
<accession>A0A9K3LDV4</accession>
<dbReference type="EMBL" id="JAGRRH010000013">
    <property type="protein sequence ID" value="KAG7360277.1"/>
    <property type="molecule type" value="Genomic_DNA"/>
</dbReference>
<dbReference type="Proteomes" id="UP000693970">
    <property type="component" value="Unassembled WGS sequence"/>
</dbReference>
<comment type="caution">
    <text evidence="3">The sequence shown here is derived from an EMBL/GenBank/DDBJ whole genome shotgun (WGS) entry which is preliminary data.</text>
</comment>
<dbReference type="PROSITE" id="PS00600">
    <property type="entry name" value="AA_TRANSFER_CLASS_3"/>
    <property type="match status" value="1"/>
</dbReference>
<dbReference type="Pfam" id="PF00202">
    <property type="entry name" value="Aminotran_3"/>
    <property type="match status" value="1"/>
</dbReference>
<dbReference type="OrthoDB" id="268518at2759"/>
<evidence type="ECO:0000256" key="2">
    <source>
        <dbReference type="SAM" id="MobiDB-lite"/>
    </source>
</evidence>
<dbReference type="AlphaFoldDB" id="A0A9K3LDV4"/>
<sequence length="627" mass="69669">MDRFYRQETGDLDKKNPVCSQEAWCITLDTDRLLRTSSGSIALQSLQRPSTQCHCNLSPFGNPCRESCRLIKKIIENHRIYNRERKVSFSFLDQESTNKRRSTMDDPIRTTEEQQKRRSSGHVRFAGRVPCGLEQPLVLKKNGVRHIRRLPSGEEQEILSVGLACSESFSGPRLAKLLQPGFDYERQAMEQLALGDYANPLSNHTSGGVTEALSDFIDALEPHLPWNNNENDQTLDDWCVSLQLEGASAVWAAIDMVLQQVILTTGNQERTMVAVGATSYHGPPSTSFGSKCPLWQKAHQVKYPVPVAGDLIDEASLIQQFEEFLDLHSERVGVILFEPQWGSSQAGFPWPKSLLKQYIELARARGIKIVTDEIMCGLGRHGNGSLFVSKDYELNPDAITFGKAIGGGVYPISGAILKSGRRQLCQAGCTVMQSHTYAGSSVRALMTATEVLREIPNWLPSVQKLGQEMAHIFGYLAKISDGMLIAHGQGLMWGCLFTKEGAMKDESYRSRAIQSFRQHCEEALILPYIVPAGGFMVSPHFDVDVGTIYEMAEKLEKVTIATMDEMGWSPLSCEEAKTQDVAAAPMGLCASAMEEDSSLCQTYLHRTKSCTSCSSFVCPTIRMRFLN</sequence>
<name>A0A9K3LDV4_9STRA</name>
<dbReference type="PANTHER" id="PTHR43094:SF1">
    <property type="entry name" value="AMINOTRANSFERASE CLASS-III"/>
    <property type="match status" value="1"/>
</dbReference>
<reference evidence="3" key="1">
    <citation type="journal article" date="2021" name="Sci. Rep.">
        <title>Diploid genomic architecture of Nitzschia inconspicua, an elite biomass production diatom.</title>
        <authorList>
            <person name="Oliver A."/>
            <person name="Podell S."/>
            <person name="Pinowska A."/>
            <person name="Traller J.C."/>
            <person name="Smith S.R."/>
            <person name="McClure R."/>
            <person name="Beliaev A."/>
            <person name="Bohutskyi P."/>
            <person name="Hill E.A."/>
            <person name="Rabines A."/>
            <person name="Zheng H."/>
            <person name="Allen L.Z."/>
            <person name="Kuo A."/>
            <person name="Grigoriev I.V."/>
            <person name="Allen A.E."/>
            <person name="Hazlebeck D."/>
            <person name="Allen E.E."/>
        </authorList>
    </citation>
    <scope>NUCLEOTIDE SEQUENCE</scope>
    <source>
        <strain evidence="3">Hildebrandi</strain>
    </source>
</reference>
<proteinExistence type="inferred from homology"/>
<dbReference type="GO" id="GO:0005829">
    <property type="term" value="C:cytosol"/>
    <property type="evidence" value="ECO:0007669"/>
    <property type="project" value="TreeGrafter"/>
</dbReference>
<gene>
    <name evidence="3" type="ORF">IV203_035376</name>
</gene>
<keyword evidence="4" id="KW-1185">Reference proteome</keyword>
<dbReference type="GO" id="GO:0030170">
    <property type="term" value="F:pyridoxal phosphate binding"/>
    <property type="evidence" value="ECO:0007669"/>
    <property type="project" value="InterPro"/>
</dbReference>
<dbReference type="GO" id="GO:0008483">
    <property type="term" value="F:transaminase activity"/>
    <property type="evidence" value="ECO:0007669"/>
    <property type="project" value="InterPro"/>
</dbReference>